<evidence type="ECO:0000313" key="1">
    <source>
        <dbReference type="EMBL" id="KAK9059784.1"/>
    </source>
</evidence>
<gene>
    <name evidence="1" type="ORF">SSX86_020488</name>
</gene>
<dbReference type="Proteomes" id="UP001408789">
    <property type="component" value="Unassembled WGS sequence"/>
</dbReference>
<keyword evidence="2" id="KW-1185">Reference proteome</keyword>
<dbReference type="AlphaFoldDB" id="A0AAP0CV14"/>
<organism evidence="1 2">
    <name type="scientific">Deinandra increscens subsp. villosa</name>
    <dbReference type="NCBI Taxonomy" id="3103831"/>
    <lineage>
        <taxon>Eukaryota</taxon>
        <taxon>Viridiplantae</taxon>
        <taxon>Streptophyta</taxon>
        <taxon>Embryophyta</taxon>
        <taxon>Tracheophyta</taxon>
        <taxon>Spermatophyta</taxon>
        <taxon>Magnoliopsida</taxon>
        <taxon>eudicotyledons</taxon>
        <taxon>Gunneridae</taxon>
        <taxon>Pentapetalae</taxon>
        <taxon>asterids</taxon>
        <taxon>campanulids</taxon>
        <taxon>Asterales</taxon>
        <taxon>Asteraceae</taxon>
        <taxon>Asteroideae</taxon>
        <taxon>Heliantheae alliance</taxon>
        <taxon>Madieae</taxon>
        <taxon>Madiinae</taxon>
        <taxon>Deinandra</taxon>
    </lineage>
</organism>
<proteinExistence type="predicted"/>
<dbReference type="EMBL" id="JBCNJP010000020">
    <property type="protein sequence ID" value="KAK9059784.1"/>
    <property type="molecule type" value="Genomic_DNA"/>
</dbReference>
<reference evidence="1 2" key="1">
    <citation type="submission" date="2024-04" db="EMBL/GenBank/DDBJ databases">
        <title>The reference genome of an endangered Asteraceae, Deinandra increscens subsp. villosa, native to the Central Coast of California.</title>
        <authorList>
            <person name="Guilliams M."/>
            <person name="Hasenstab-Lehman K."/>
            <person name="Meyer R."/>
            <person name="Mcevoy S."/>
        </authorList>
    </citation>
    <scope>NUCLEOTIDE SEQUENCE [LARGE SCALE GENOMIC DNA]</scope>
    <source>
        <tissue evidence="1">Leaf</tissue>
    </source>
</reference>
<comment type="caution">
    <text evidence="1">The sequence shown here is derived from an EMBL/GenBank/DDBJ whole genome shotgun (WGS) entry which is preliminary data.</text>
</comment>
<evidence type="ECO:0000313" key="2">
    <source>
        <dbReference type="Proteomes" id="UP001408789"/>
    </source>
</evidence>
<sequence>MNFIQTLKHPTYIINLLTSKSIQSSSLPLQSINNIHGRHRLPPSVLSVGHSVTNNILQKDLQDATCLFIDQPADPLHSASPRQPPDRRLRDSLNVIPENFPVALCSSLSQPLSTLSAARHRKIRVLTEQIMVRDRGFWRERC</sequence>
<accession>A0AAP0CV14</accession>
<protein>
    <submittedName>
        <fullName evidence="1">Uncharacterized protein</fullName>
    </submittedName>
</protein>
<name>A0AAP0CV14_9ASTR</name>